<dbReference type="HAMAP" id="MF_00015">
    <property type="entry name" value="LexA"/>
    <property type="match status" value="1"/>
</dbReference>
<dbReference type="SUPFAM" id="SSF51306">
    <property type="entry name" value="LexA/Signal peptidase"/>
    <property type="match status" value="1"/>
</dbReference>
<comment type="subunit">
    <text evidence="12">Homodimer.</text>
</comment>
<name>A0A2N6CYT1_9GAMM</name>
<dbReference type="Pfam" id="PF00717">
    <property type="entry name" value="Peptidase_S24"/>
    <property type="match status" value="1"/>
</dbReference>
<dbReference type="InterPro" id="IPR036286">
    <property type="entry name" value="LexA/Signal_pep-like_sf"/>
</dbReference>
<keyword evidence="6 12" id="KW-0068">Autocatalytic cleavage</keyword>
<dbReference type="Gene3D" id="1.10.10.10">
    <property type="entry name" value="Winged helix-like DNA-binding domain superfamily/Winged helix DNA-binding domain"/>
    <property type="match status" value="1"/>
</dbReference>
<reference evidence="16 17" key="1">
    <citation type="submission" date="2017-11" db="EMBL/GenBank/DDBJ databases">
        <title>Genome-resolved metagenomics identifies genetic mobility, metabolic interactions, and unexpected diversity in perchlorate-reducing communities.</title>
        <authorList>
            <person name="Barnum T.P."/>
            <person name="Figueroa I.A."/>
            <person name="Carlstrom C.I."/>
            <person name="Lucas L.N."/>
            <person name="Engelbrektson A.L."/>
            <person name="Coates J.D."/>
        </authorList>
    </citation>
    <scope>NUCLEOTIDE SEQUENCE [LARGE SCALE GENOMIC DNA]</scope>
    <source>
        <strain evidence="16">BM301</strain>
    </source>
</reference>
<dbReference type="InterPro" id="IPR036388">
    <property type="entry name" value="WH-like_DNA-bd_sf"/>
</dbReference>
<sequence length="201" mass="22526">MDHLTRRQQEIYDYLQANLDKFPHPPTLDELCNALGLSSKGSLHKQIQALIDAGLIEPMNNRRRGIRLSGQSQDEAQGLPFLGYIAAGQPIEAVEQQETIEVPDYLHTNRPCYVLQVKGDSMIEEGILDGDQIIIEQRDHARNGEIVVALVDGSDATLKRIEQKPDRVILHPANASLSPMTYAPDQVQIQGILVGQMRRYH</sequence>
<keyword evidence="11 12" id="KW-0742">SOS response</keyword>
<dbReference type="STRING" id="1111735.GCA_000428045_01070"/>
<keyword evidence="7 12" id="KW-0805">Transcription regulation</keyword>
<accession>A0A2N6CYT1</accession>
<feature type="domain" description="Peptidase S24/S26A/S26B/S26C" evidence="14">
    <location>
        <begin position="80"/>
        <end position="194"/>
    </location>
</feature>
<evidence type="ECO:0000259" key="14">
    <source>
        <dbReference type="Pfam" id="PF00717"/>
    </source>
</evidence>
<dbReference type="NCBIfam" id="TIGR00498">
    <property type="entry name" value="lexA"/>
    <property type="match status" value="1"/>
</dbReference>
<dbReference type="Pfam" id="PF01726">
    <property type="entry name" value="LexA_DNA_bind"/>
    <property type="match status" value="1"/>
</dbReference>
<dbReference type="EC" id="3.4.21.88" evidence="12"/>
<evidence type="ECO:0000259" key="15">
    <source>
        <dbReference type="Pfam" id="PF01726"/>
    </source>
</evidence>
<proteinExistence type="inferred from homology"/>
<dbReference type="GO" id="GO:0045892">
    <property type="term" value="P:negative regulation of DNA-templated transcription"/>
    <property type="evidence" value="ECO:0007669"/>
    <property type="project" value="UniProtKB-UniRule"/>
</dbReference>
<feature type="active site" description="For autocatalytic cleavage activity" evidence="12">
    <location>
        <position position="121"/>
    </location>
</feature>
<feature type="DNA-binding region" description="H-T-H motif" evidence="12">
    <location>
        <begin position="28"/>
        <end position="48"/>
    </location>
</feature>
<dbReference type="InterPro" id="IPR015927">
    <property type="entry name" value="Peptidase_S24_S26A/B/C"/>
</dbReference>
<feature type="site" description="Cleavage; by autolysis" evidence="12">
    <location>
        <begin position="87"/>
        <end position="88"/>
    </location>
</feature>
<keyword evidence="4 12" id="KW-0227">DNA damage</keyword>
<dbReference type="FunFam" id="2.10.109.10:FF:000001">
    <property type="entry name" value="LexA repressor"/>
    <property type="match status" value="1"/>
</dbReference>
<evidence type="ECO:0000256" key="6">
    <source>
        <dbReference type="ARBA" id="ARBA00022813"/>
    </source>
</evidence>
<dbReference type="Proteomes" id="UP000235015">
    <property type="component" value="Unassembled WGS sequence"/>
</dbReference>
<dbReference type="RefSeq" id="WP_273438436.1">
    <property type="nucleotide sequence ID" value="NZ_PKUN01000005.1"/>
</dbReference>
<evidence type="ECO:0000256" key="4">
    <source>
        <dbReference type="ARBA" id="ARBA00022763"/>
    </source>
</evidence>
<dbReference type="GO" id="GO:0006508">
    <property type="term" value="P:proteolysis"/>
    <property type="evidence" value="ECO:0007669"/>
    <property type="project" value="InterPro"/>
</dbReference>
<dbReference type="CDD" id="cd06529">
    <property type="entry name" value="S24_LexA-like"/>
    <property type="match status" value="1"/>
</dbReference>
<evidence type="ECO:0000256" key="1">
    <source>
        <dbReference type="ARBA" id="ARBA00007484"/>
    </source>
</evidence>
<dbReference type="InterPro" id="IPR006197">
    <property type="entry name" value="Peptidase_S24_LexA"/>
</dbReference>
<evidence type="ECO:0000256" key="10">
    <source>
        <dbReference type="ARBA" id="ARBA00023204"/>
    </source>
</evidence>
<dbReference type="GO" id="GO:0006281">
    <property type="term" value="P:DNA repair"/>
    <property type="evidence" value="ECO:0007669"/>
    <property type="project" value="UniProtKB-UniRule"/>
</dbReference>
<dbReference type="PANTHER" id="PTHR33516">
    <property type="entry name" value="LEXA REPRESSOR"/>
    <property type="match status" value="1"/>
</dbReference>
<protein>
    <recommendedName>
        <fullName evidence="12">LexA repressor</fullName>
        <ecNumber evidence="12">3.4.21.88</ecNumber>
    </recommendedName>
</protein>
<dbReference type="GO" id="GO:0004252">
    <property type="term" value="F:serine-type endopeptidase activity"/>
    <property type="evidence" value="ECO:0007669"/>
    <property type="project" value="UniProtKB-UniRule"/>
</dbReference>
<comment type="catalytic activity">
    <reaction evidence="12">
        <text>Hydrolysis of Ala-|-Gly bond in repressor LexA.</text>
        <dbReference type="EC" id="3.4.21.88"/>
    </reaction>
</comment>
<evidence type="ECO:0000256" key="7">
    <source>
        <dbReference type="ARBA" id="ARBA00023015"/>
    </source>
</evidence>
<dbReference type="InterPro" id="IPR006199">
    <property type="entry name" value="LexA_DNA-bd_dom"/>
</dbReference>
<dbReference type="PRINTS" id="PR00726">
    <property type="entry name" value="LEXASERPTASE"/>
</dbReference>
<dbReference type="InterPro" id="IPR036390">
    <property type="entry name" value="WH_DNA-bd_sf"/>
</dbReference>
<dbReference type="GO" id="GO:0003677">
    <property type="term" value="F:DNA binding"/>
    <property type="evidence" value="ECO:0007669"/>
    <property type="project" value="UniProtKB-UniRule"/>
</dbReference>
<comment type="function">
    <text evidence="12">Represses a number of genes involved in the response to DNA damage (SOS response), including recA and lexA. In the presence of single-stranded DNA, RecA interacts with LexA causing an autocatalytic cleavage which disrupts the DNA-binding part of LexA, leading to derepression of the SOS regulon and eventually DNA repair.</text>
</comment>
<comment type="caution">
    <text evidence="16">The sequence shown here is derived from an EMBL/GenBank/DDBJ whole genome shotgun (WGS) entry which is preliminary data.</text>
</comment>
<evidence type="ECO:0000256" key="11">
    <source>
        <dbReference type="ARBA" id="ARBA00023236"/>
    </source>
</evidence>
<evidence type="ECO:0000256" key="5">
    <source>
        <dbReference type="ARBA" id="ARBA00022801"/>
    </source>
</evidence>
<dbReference type="GO" id="GO:0009432">
    <property type="term" value="P:SOS response"/>
    <property type="evidence" value="ECO:0007669"/>
    <property type="project" value="UniProtKB-UniRule"/>
</dbReference>
<evidence type="ECO:0000256" key="9">
    <source>
        <dbReference type="ARBA" id="ARBA00023163"/>
    </source>
</evidence>
<evidence type="ECO:0000313" key="17">
    <source>
        <dbReference type="Proteomes" id="UP000235015"/>
    </source>
</evidence>
<evidence type="ECO:0000313" key="16">
    <source>
        <dbReference type="EMBL" id="PLX62515.1"/>
    </source>
</evidence>
<evidence type="ECO:0000256" key="2">
    <source>
        <dbReference type="ARBA" id="ARBA00022491"/>
    </source>
</evidence>
<dbReference type="AlphaFoldDB" id="A0A2N6CYT1"/>
<dbReference type="InterPro" id="IPR006200">
    <property type="entry name" value="LexA"/>
</dbReference>
<evidence type="ECO:0000256" key="3">
    <source>
        <dbReference type="ARBA" id="ARBA00022705"/>
    </source>
</evidence>
<keyword evidence="10 12" id="KW-0234">DNA repair</keyword>
<comment type="similarity">
    <text evidence="1 12 13">Belongs to the peptidase S24 family.</text>
</comment>
<keyword evidence="2 12" id="KW-0678">Repressor</keyword>
<dbReference type="InterPro" id="IPR039418">
    <property type="entry name" value="LexA-like"/>
</dbReference>
<keyword evidence="5 12" id="KW-0378">Hydrolase</keyword>
<keyword evidence="9 12" id="KW-0804">Transcription</keyword>
<evidence type="ECO:0000256" key="8">
    <source>
        <dbReference type="ARBA" id="ARBA00023125"/>
    </source>
</evidence>
<evidence type="ECO:0000256" key="13">
    <source>
        <dbReference type="RuleBase" id="RU003991"/>
    </source>
</evidence>
<dbReference type="InterPro" id="IPR050077">
    <property type="entry name" value="LexA_repressor"/>
</dbReference>
<feature type="domain" description="LexA repressor DNA-binding" evidence="15">
    <location>
        <begin position="1"/>
        <end position="65"/>
    </location>
</feature>
<dbReference type="EMBL" id="PKUN01000005">
    <property type="protein sequence ID" value="PLX62515.1"/>
    <property type="molecule type" value="Genomic_DNA"/>
</dbReference>
<keyword evidence="3 12" id="KW-0235">DNA replication</keyword>
<dbReference type="PANTHER" id="PTHR33516:SF2">
    <property type="entry name" value="LEXA REPRESSOR-RELATED"/>
    <property type="match status" value="1"/>
</dbReference>
<dbReference type="SUPFAM" id="SSF46785">
    <property type="entry name" value="Winged helix' DNA-binding domain"/>
    <property type="match status" value="1"/>
</dbReference>
<dbReference type="Gene3D" id="2.10.109.10">
    <property type="entry name" value="Umud Fragment, subunit A"/>
    <property type="match status" value="1"/>
</dbReference>
<organism evidence="16 17">
    <name type="scientific">Sedimenticola selenatireducens</name>
    <dbReference type="NCBI Taxonomy" id="191960"/>
    <lineage>
        <taxon>Bacteria</taxon>
        <taxon>Pseudomonadati</taxon>
        <taxon>Pseudomonadota</taxon>
        <taxon>Gammaproteobacteria</taxon>
        <taxon>Chromatiales</taxon>
        <taxon>Sedimenticolaceae</taxon>
        <taxon>Sedimenticola</taxon>
    </lineage>
</organism>
<feature type="active site" description="For autocatalytic cleavage activity" evidence="12">
    <location>
        <position position="159"/>
    </location>
</feature>
<dbReference type="GO" id="GO:0006260">
    <property type="term" value="P:DNA replication"/>
    <property type="evidence" value="ECO:0007669"/>
    <property type="project" value="UniProtKB-UniRule"/>
</dbReference>
<evidence type="ECO:0000256" key="12">
    <source>
        <dbReference type="HAMAP-Rule" id="MF_00015"/>
    </source>
</evidence>
<gene>
    <name evidence="12" type="primary">lexA</name>
    <name evidence="16" type="ORF">C0630_06405</name>
</gene>
<keyword evidence="8 12" id="KW-0238">DNA-binding</keyword>